<dbReference type="Proteomes" id="UP001060150">
    <property type="component" value="Chromosome"/>
</dbReference>
<evidence type="ECO:0000256" key="2">
    <source>
        <dbReference type="ARBA" id="ARBA00012438"/>
    </source>
</evidence>
<dbReference type="InterPro" id="IPR050482">
    <property type="entry name" value="Sensor_HK_TwoCompSys"/>
</dbReference>
<evidence type="ECO:0000259" key="11">
    <source>
        <dbReference type="Pfam" id="PF02518"/>
    </source>
</evidence>
<protein>
    <recommendedName>
        <fullName evidence="2">histidine kinase</fullName>
        <ecNumber evidence="2">2.7.13.3</ecNumber>
    </recommendedName>
</protein>
<dbReference type="Gene3D" id="3.30.565.10">
    <property type="entry name" value="Histidine kinase-like ATPase, C-terminal domain"/>
    <property type="match status" value="1"/>
</dbReference>
<evidence type="ECO:0000256" key="6">
    <source>
        <dbReference type="ARBA" id="ARBA00022777"/>
    </source>
</evidence>
<feature type="region of interest" description="Disordered" evidence="9">
    <location>
        <begin position="304"/>
        <end position="367"/>
    </location>
</feature>
<sequence>MTTRSTAERILVAAAVAELLTVADAFSAVPLAVCAVALLALPLRRRLPMTTLCATLPSILTGHLWLPPMIAMFTVACDRSRRRTAVGCALLFAAAACPWPLRELAAMTRQEVLTSIEAAALLSVGPTALGLLAATRAELRARLADLTATQRRERELESERAVVRERARLAREMHDTVAHHVGIIAVQSGALRAAEGAAGGDAWKRDTAESIRRHSVRALEELRDMVGVLRASDAGAALAVGRTGLDTLRELAADSLLDVTADVTAPEAARVRPEVECAAFRIVQESLNNVRKHAPGARVTVRVAPAPDGRSLTVEVRNTPPTPAPAAPARSPAPGGAREPRAGGAEEGAAVPGGAREAVPGGSAEAGAELPGGGYGLAGLRERAELLGGCLSAHPCPEGGFTVRAVLPL</sequence>
<dbReference type="EMBL" id="CP102332">
    <property type="protein sequence ID" value="UUS32931.1"/>
    <property type="molecule type" value="Genomic_DNA"/>
</dbReference>
<feature type="transmembrane region" description="Helical" evidence="10">
    <location>
        <begin position="12"/>
        <end position="39"/>
    </location>
</feature>
<feature type="domain" description="Signal transduction histidine kinase subgroup 3 dimerisation and phosphoacceptor" evidence="12">
    <location>
        <begin position="165"/>
        <end position="232"/>
    </location>
</feature>
<dbReference type="Pfam" id="PF02518">
    <property type="entry name" value="HATPase_c"/>
    <property type="match status" value="1"/>
</dbReference>
<keyword evidence="14" id="KW-1185">Reference proteome</keyword>
<reference evidence="13" key="1">
    <citation type="submission" date="2022-08" db="EMBL/GenBank/DDBJ databases">
        <title>Streptomyces changanensis sp. nov., an actinomycete isolated from soil.</title>
        <authorList>
            <person name="Wu H."/>
            <person name="Han L."/>
        </authorList>
    </citation>
    <scope>NUCLEOTIDE SEQUENCE</scope>
    <source>
        <strain evidence="13">HL-66</strain>
    </source>
</reference>
<feature type="transmembrane region" description="Helical" evidence="10">
    <location>
        <begin position="113"/>
        <end position="134"/>
    </location>
</feature>
<feature type="transmembrane region" description="Helical" evidence="10">
    <location>
        <begin position="59"/>
        <end position="77"/>
    </location>
</feature>
<keyword evidence="10" id="KW-0812">Transmembrane</keyword>
<evidence type="ECO:0000256" key="1">
    <source>
        <dbReference type="ARBA" id="ARBA00000085"/>
    </source>
</evidence>
<keyword evidence="10" id="KW-0472">Membrane</keyword>
<evidence type="ECO:0000256" key="7">
    <source>
        <dbReference type="ARBA" id="ARBA00022840"/>
    </source>
</evidence>
<dbReference type="Gene3D" id="1.20.5.1930">
    <property type="match status" value="1"/>
</dbReference>
<evidence type="ECO:0000313" key="14">
    <source>
        <dbReference type="Proteomes" id="UP001060150"/>
    </source>
</evidence>
<dbReference type="RefSeq" id="WP_079047251.1">
    <property type="nucleotide sequence ID" value="NZ_CP102332.1"/>
</dbReference>
<evidence type="ECO:0000256" key="5">
    <source>
        <dbReference type="ARBA" id="ARBA00022741"/>
    </source>
</evidence>
<dbReference type="CDD" id="cd16917">
    <property type="entry name" value="HATPase_UhpB-NarQ-NarX-like"/>
    <property type="match status" value="1"/>
</dbReference>
<feature type="domain" description="Histidine kinase/HSP90-like ATPase" evidence="11">
    <location>
        <begin position="280"/>
        <end position="409"/>
    </location>
</feature>
<dbReference type="InterPro" id="IPR011712">
    <property type="entry name" value="Sig_transdc_His_kin_sub3_dim/P"/>
</dbReference>
<evidence type="ECO:0000256" key="10">
    <source>
        <dbReference type="SAM" id="Phobius"/>
    </source>
</evidence>
<keyword evidence="3" id="KW-0597">Phosphoprotein</keyword>
<keyword evidence="4" id="KW-0808">Transferase</keyword>
<dbReference type="PANTHER" id="PTHR24421:SF10">
    <property type="entry name" value="NITRATE_NITRITE SENSOR PROTEIN NARQ"/>
    <property type="match status" value="1"/>
</dbReference>
<evidence type="ECO:0000259" key="12">
    <source>
        <dbReference type="Pfam" id="PF07730"/>
    </source>
</evidence>
<feature type="compositionally biased region" description="Low complexity" evidence="9">
    <location>
        <begin position="347"/>
        <end position="362"/>
    </location>
</feature>
<dbReference type="PANTHER" id="PTHR24421">
    <property type="entry name" value="NITRATE/NITRITE SENSOR PROTEIN NARX-RELATED"/>
    <property type="match status" value="1"/>
</dbReference>
<gene>
    <name evidence="13" type="ORF">NRO40_20320</name>
</gene>
<keyword evidence="8" id="KW-0902">Two-component regulatory system</keyword>
<accession>A0ABY5NA99</accession>
<proteinExistence type="predicted"/>
<feature type="compositionally biased region" description="Low complexity" evidence="9">
    <location>
        <begin position="327"/>
        <end position="337"/>
    </location>
</feature>
<evidence type="ECO:0000256" key="9">
    <source>
        <dbReference type="SAM" id="MobiDB-lite"/>
    </source>
</evidence>
<name>A0ABY5NA99_9ACTN</name>
<dbReference type="EC" id="2.7.13.3" evidence="2"/>
<dbReference type="SUPFAM" id="SSF55874">
    <property type="entry name" value="ATPase domain of HSP90 chaperone/DNA topoisomerase II/histidine kinase"/>
    <property type="match status" value="1"/>
</dbReference>
<evidence type="ECO:0000256" key="3">
    <source>
        <dbReference type="ARBA" id="ARBA00022553"/>
    </source>
</evidence>
<keyword evidence="7" id="KW-0067">ATP-binding</keyword>
<keyword evidence="5" id="KW-0547">Nucleotide-binding</keyword>
<organism evidence="13 14">
    <name type="scientific">Streptomyces changanensis</name>
    <dbReference type="NCBI Taxonomy" id="2964669"/>
    <lineage>
        <taxon>Bacteria</taxon>
        <taxon>Bacillati</taxon>
        <taxon>Actinomycetota</taxon>
        <taxon>Actinomycetes</taxon>
        <taxon>Kitasatosporales</taxon>
        <taxon>Streptomycetaceae</taxon>
        <taxon>Streptomyces</taxon>
    </lineage>
</organism>
<keyword evidence="6 13" id="KW-0418">Kinase</keyword>
<comment type="catalytic activity">
    <reaction evidence="1">
        <text>ATP + protein L-histidine = ADP + protein N-phospho-L-histidine.</text>
        <dbReference type="EC" id="2.7.13.3"/>
    </reaction>
</comment>
<evidence type="ECO:0000256" key="4">
    <source>
        <dbReference type="ARBA" id="ARBA00022679"/>
    </source>
</evidence>
<dbReference type="InterPro" id="IPR036890">
    <property type="entry name" value="HATPase_C_sf"/>
</dbReference>
<dbReference type="GO" id="GO:0016301">
    <property type="term" value="F:kinase activity"/>
    <property type="evidence" value="ECO:0007669"/>
    <property type="project" value="UniProtKB-KW"/>
</dbReference>
<keyword evidence="10" id="KW-1133">Transmembrane helix</keyword>
<evidence type="ECO:0000256" key="8">
    <source>
        <dbReference type="ARBA" id="ARBA00023012"/>
    </source>
</evidence>
<dbReference type="InterPro" id="IPR003594">
    <property type="entry name" value="HATPase_dom"/>
</dbReference>
<dbReference type="Pfam" id="PF07730">
    <property type="entry name" value="HisKA_3"/>
    <property type="match status" value="1"/>
</dbReference>
<evidence type="ECO:0000313" key="13">
    <source>
        <dbReference type="EMBL" id="UUS32931.1"/>
    </source>
</evidence>